<proteinExistence type="predicted"/>
<evidence type="ECO:0000313" key="2">
    <source>
        <dbReference type="EMBL" id="NIK55056.1"/>
    </source>
</evidence>
<keyword evidence="3" id="KW-1185">Reference proteome</keyword>
<reference evidence="2 3" key="1">
    <citation type="submission" date="2020-03" db="EMBL/GenBank/DDBJ databases">
        <title>Sequencing the genomes of 1000 actinobacteria strains.</title>
        <authorList>
            <person name="Klenk H.-P."/>
        </authorList>
    </citation>
    <scope>NUCLEOTIDE SEQUENCE [LARGE SCALE GENOMIC DNA]</scope>
    <source>
        <strain evidence="2 3">DSM 45490</strain>
    </source>
</reference>
<name>A0A7X5ZYF9_9ACTN</name>
<protein>
    <submittedName>
        <fullName evidence="2">Uncharacterized protein</fullName>
    </submittedName>
</protein>
<feature type="compositionally biased region" description="Polar residues" evidence="1">
    <location>
        <begin position="343"/>
        <end position="377"/>
    </location>
</feature>
<dbReference type="Proteomes" id="UP000555407">
    <property type="component" value="Unassembled WGS sequence"/>
</dbReference>
<evidence type="ECO:0000256" key="1">
    <source>
        <dbReference type="SAM" id="MobiDB-lite"/>
    </source>
</evidence>
<dbReference type="EMBL" id="JAASRO010000001">
    <property type="protein sequence ID" value="NIK55056.1"/>
    <property type="molecule type" value="Genomic_DNA"/>
</dbReference>
<organism evidence="2 3">
    <name type="scientific">Kribbella shirazensis</name>
    <dbReference type="NCBI Taxonomy" id="1105143"/>
    <lineage>
        <taxon>Bacteria</taxon>
        <taxon>Bacillati</taxon>
        <taxon>Actinomycetota</taxon>
        <taxon>Actinomycetes</taxon>
        <taxon>Propionibacteriales</taxon>
        <taxon>Kribbellaceae</taxon>
        <taxon>Kribbella</taxon>
    </lineage>
</organism>
<dbReference type="RefSeq" id="WP_167203776.1">
    <property type="nucleotide sequence ID" value="NZ_JAASRO010000001.1"/>
</dbReference>
<comment type="caution">
    <text evidence="2">The sequence shown here is derived from an EMBL/GenBank/DDBJ whole genome shotgun (WGS) entry which is preliminary data.</text>
</comment>
<feature type="compositionally biased region" description="Polar residues" evidence="1">
    <location>
        <begin position="295"/>
        <end position="305"/>
    </location>
</feature>
<gene>
    <name evidence="2" type="ORF">BJY22_000773</name>
</gene>
<dbReference type="AlphaFoldDB" id="A0A7X5ZYF9"/>
<feature type="region of interest" description="Disordered" evidence="1">
    <location>
        <begin position="273"/>
        <end position="377"/>
    </location>
</feature>
<evidence type="ECO:0000313" key="3">
    <source>
        <dbReference type="Proteomes" id="UP000555407"/>
    </source>
</evidence>
<sequence length="377" mass="41301">MKVTSYRELMDQQARAAVRISGAHHSSWDGQLAETDPKRDVNGVARWDHTIEYNRARVVEPLEEMFQNARHYSQDPKTLQSYREALKTVLHENTHMLAGEGTQHAQAQQAFANKPGVKQVEESFTELYSQQQLNAYIDDLGLEEIAPGIKQADAAMAYKRYVPAAETLANSIARNSQGGLTSDEVVRRMAIVTADQKFRAAAEMIYDNSDLPGLMPPEQRAEAVRRIEAAMGPEFAKLENVKSSDDAIRRRQSAVIGGRTATAAYDVVEDLRQQWGMPGPEQQVRRGVGADRETTQANEQANGNGAHQGVDDPGQLSGPEEPARPDLPPELAAAARVGLGNSAPLQSATRLAADQQGSRRTTATGPAQQRQGPETQR</sequence>
<accession>A0A7X5ZYF9</accession>